<evidence type="ECO:0000256" key="1">
    <source>
        <dbReference type="ARBA" id="ARBA00022801"/>
    </source>
</evidence>
<feature type="domain" description="Alpha/beta hydrolase fold-3" evidence="2">
    <location>
        <begin position="114"/>
        <end position="330"/>
    </location>
</feature>
<dbReference type="Proteomes" id="UP000039046">
    <property type="component" value="Unassembled WGS sequence"/>
</dbReference>
<dbReference type="STRING" id="1531966.A0A0A1TL70"/>
<keyword evidence="1" id="KW-0378">Hydrolase</keyword>
<organism evidence="3 4">
    <name type="scientific">[Torrubiella] hemipterigena</name>
    <dbReference type="NCBI Taxonomy" id="1531966"/>
    <lineage>
        <taxon>Eukaryota</taxon>
        <taxon>Fungi</taxon>
        <taxon>Dikarya</taxon>
        <taxon>Ascomycota</taxon>
        <taxon>Pezizomycotina</taxon>
        <taxon>Sordariomycetes</taxon>
        <taxon>Hypocreomycetidae</taxon>
        <taxon>Hypocreales</taxon>
        <taxon>Clavicipitaceae</taxon>
        <taxon>Clavicipitaceae incertae sedis</taxon>
        <taxon>'Torrubiella' clade</taxon>
    </lineage>
</organism>
<dbReference type="Pfam" id="PF07859">
    <property type="entry name" value="Abhydrolase_3"/>
    <property type="match status" value="1"/>
</dbReference>
<dbReference type="OrthoDB" id="2152029at2759"/>
<dbReference type="InterPro" id="IPR050300">
    <property type="entry name" value="GDXG_lipolytic_enzyme"/>
</dbReference>
<reference evidence="3 4" key="1">
    <citation type="journal article" date="2015" name="Genome Announc.">
        <title>Draft Genome Sequence and Gene Annotation of the Entomopathogenic Fungus Verticillium hemipterigenum.</title>
        <authorList>
            <person name="Horn F."/>
            <person name="Habel A."/>
            <person name="Scharf D.H."/>
            <person name="Dworschak J."/>
            <person name="Brakhage A.A."/>
            <person name="Guthke R."/>
            <person name="Hertweck C."/>
            <person name="Linde J."/>
        </authorList>
    </citation>
    <scope>NUCLEOTIDE SEQUENCE [LARGE SCALE GENOMIC DNA]</scope>
</reference>
<sequence length="359" mass="39431">MTVVGPDRKPLTLGEKLDILPGIAAIALVAIYSTITAPFRSKQDAPTLFLHIAYAILRKSTLRLSPKQLQLIQPHSDLVYDRYARSAGFTADTVELAHGSKGHWIGDKTSKNVLIWFHGGGFCLPSNPGYFKFFTRVIKSAKAAGKDLAVFAITYDLAPGAVYPTQLTQCVEGLRYILGTGKWKPSHVFLGGDSAGGNLAVGVLSHLAHPHPQIKKIAIKEELGGTALIAPWAWLDEEQSRIPRYSGGDIVSPPISLRWIRSYLGGQQRDNYTDPMDAPGSWFETFPVQKVLVLGGEHEVLLPLIEQFTDKLREGLPDTELFVGPGEAHVAPVYNILVGDNTETQQGRKLKIWLNELLH</sequence>
<keyword evidence="4" id="KW-1185">Reference proteome</keyword>
<dbReference type="SUPFAM" id="SSF53474">
    <property type="entry name" value="alpha/beta-Hydrolases"/>
    <property type="match status" value="1"/>
</dbReference>
<gene>
    <name evidence="3" type="ORF">VHEMI07346</name>
</gene>
<name>A0A0A1TL70_9HYPO</name>
<dbReference type="AlphaFoldDB" id="A0A0A1TL70"/>
<evidence type="ECO:0000313" key="4">
    <source>
        <dbReference type="Proteomes" id="UP000039046"/>
    </source>
</evidence>
<dbReference type="PANTHER" id="PTHR48081">
    <property type="entry name" value="AB HYDROLASE SUPERFAMILY PROTEIN C4A8.06C"/>
    <property type="match status" value="1"/>
</dbReference>
<dbReference type="GO" id="GO:0016787">
    <property type="term" value="F:hydrolase activity"/>
    <property type="evidence" value="ECO:0007669"/>
    <property type="project" value="UniProtKB-KW"/>
</dbReference>
<dbReference type="InterPro" id="IPR013094">
    <property type="entry name" value="AB_hydrolase_3"/>
</dbReference>
<dbReference type="Gene3D" id="3.40.50.1820">
    <property type="entry name" value="alpha/beta hydrolase"/>
    <property type="match status" value="1"/>
</dbReference>
<dbReference type="InterPro" id="IPR029058">
    <property type="entry name" value="AB_hydrolase_fold"/>
</dbReference>
<dbReference type="HOGENOM" id="CLU_042179_3_0_1"/>
<evidence type="ECO:0000313" key="3">
    <source>
        <dbReference type="EMBL" id="CEJ91645.1"/>
    </source>
</evidence>
<protein>
    <recommendedName>
        <fullName evidence="2">Alpha/beta hydrolase fold-3 domain-containing protein</fullName>
    </recommendedName>
</protein>
<accession>A0A0A1TL70</accession>
<evidence type="ECO:0000259" key="2">
    <source>
        <dbReference type="Pfam" id="PF07859"/>
    </source>
</evidence>
<proteinExistence type="predicted"/>
<dbReference type="PANTHER" id="PTHR48081:SF21">
    <property type="entry name" value="LIPASE_THIOESTERASE FAMILY PROTEIN (AFU_ORTHOLOGUE AFUA_8G02590)"/>
    <property type="match status" value="1"/>
</dbReference>
<dbReference type="EMBL" id="CDHN01000004">
    <property type="protein sequence ID" value="CEJ91645.1"/>
    <property type="molecule type" value="Genomic_DNA"/>
</dbReference>